<gene>
    <name evidence="7" type="ORF">G2W53_031425</name>
</gene>
<dbReference type="InterPro" id="IPR001313">
    <property type="entry name" value="Pumilio_RNA-bd_rpt"/>
</dbReference>
<accession>A0A834TAM9</accession>
<dbReference type="AlphaFoldDB" id="A0A834TAM9"/>
<dbReference type="PROSITE" id="PS50303">
    <property type="entry name" value="PUM_HD"/>
    <property type="match status" value="1"/>
</dbReference>
<feature type="compositionally biased region" description="Polar residues" evidence="5">
    <location>
        <begin position="13"/>
        <end position="22"/>
    </location>
</feature>
<evidence type="ECO:0000256" key="1">
    <source>
        <dbReference type="ARBA" id="ARBA00022737"/>
    </source>
</evidence>
<dbReference type="EMBL" id="JAAIUW010000009">
    <property type="protein sequence ID" value="KAF7817456.1"/>
    <property type="molecule type" value="Genomic_DNA"/>
</dbReference>
<keyword evidence="8" id="KW-1185">Reference proteome</keyword>
<dbReference type="InterPro" id="IPR011989">
    <property type="entry name" value="ARM-like"/>
</dbReference>
<dbReference type="SMART" id="SM00025">
    <property type="entry name" value="Pumilio"/>
    <property type="match status" value="7"/>
</dbReference>
<dbReference type="OrthoDB" id="668540at2759"/>
<evidence type="ECO:0000256" key="4">
    <source>
        <dbReference type="PROSITE-ProRule" id="PRU00317"/>
    </source>
</evidence>
<protein>
    <submittedName>
        <fullName evidence="7">Pumilio-like protein 12-like</fullName>
    </submittedName>
</protein>
<dbReference type="PROSITE" id="PS50302">
    <property type="entry name" value="PUM"/>
    <property type="match status" value="4"/>
</dbReference>
<dbReference type="GO" id="GO:0003729">
    <property type="term" value="F:mRNA binding"/>
    <property type="evidence" value="ECO:0007669"/>
    <property type="project" value="TreeGrafter"/>
</dbReference>
<feature type="repeat" description="Pumilio" evidence="4">
    <location>
        <begin position="325"/>
        <end position="361"/>
    </location>
</feature>
<dbReference type="PANTHER" id="PTHR12537:SF63">
    <property type="entry name" value="PUMILIO HOMOLOG 15"/>
    <property type="match status" value="1"/>
</dbReference>
<comment type="caution">
    <text evidence="7">The sequence shown here is derived from an EMBL/GenBank/DDBJ whole genome shotgun (WGS) entry which is preliminary data.</text>
</comment>
<evidence type="ECO:0000313" key="8">
    <source>
        <dbReference type="Proteomes" id="UP000634136"/>
    </source>
</evidence>
<keyword evidence="3" id="KW-0694">RNA-binding</keyword>
<organism evidence="7 8">
    <name type="scientific">Senna tora</name>
    <dbReference type="NCBI Taxonomy" id="362788"/>
    <lineage>
        <taxon>Eukaryota</taxon>
        <taxon>Viridiplantae</taxon>
        <taxon>Streptophyta</taxon>
        <taxon>Embryophyta</taxon>
        <taxon>Tracheophyta</taxon>
        <taxon>Spermatophyta</taxon>
        <taxon>Magnoliopsida</taxon>
        <taxon>eudicotyledons</taxon>
        <taxon>Gunneridae</taxon>
        <taxon>Pentapetalae</taxon>
        <taxon>rosids</taxon>
        <taxon>fabids</taxon>
        <taxon>Fabales</taxon>
        <taxon>Fabaceae</taxon>
        <taxon>Caesalpinioideae</taxon>
        <taxon>Cassia clade</taxon>
        <taxon>Senna</taxon>
    </lineage>
</organism>
<feature type="repeat" description="Pumilio" evidence="4">
    <location>
        <begin position="288"/>
        <end position="324"/>
    </location>
</feature>
<dbReference type="InterPro" id="IPR033133">
    <property type="entry name" value="PUM-HD"/>
</dbReference>
<feature type="repeat" description="Pumilio" evidence="4">
    <location>
        <begin position="128"/>
        <end position="163"/>
    </location>
</feature>
<evidence type="ECO:0000313" key="7">
    <source>
        <dbReference type="EMBL" id="KAF7817456.1"/>
    </source>
</evidence>
<name>A0A834TAM9_9FABA</name>
<dbReference type="Pfam" id="PF00806">
    <property type="entry name" value="PUF"/>
    <property type="match status" value="7"/>
</dbReference>
<dbReference type="SUPFAM" id="SSF48371">
    <property type="entry name" value="ARM repeat"/>
    <property type="match status" value="1"/>
</dbReference>
<reference evidence="7" key="1">
    <citation type="submission" date="2020-09" db="EMBL/GenBank/DDBJ databases">
        <title>Genome-Enabled Discovery of Anthraquinone Biosynthesis in Senna tora.</title>
        <authorList>
            <person name="Kang S.-H."/>
            <person name="Pandey R.P."/>
            <person name="Lee C.-M."/>
            <person name="Sim J.-S."/>
            <person name="Jeong J.-T."/>
            <person name="Choi B.-S."/>
            <person name="Jung M."/>
            <person name="Ginzburg D."/>
            <person name="Zhao K."/>
            <person name="Won S.Y."/>
            <person name="Oh T.-J."/>
            <person name="Yu Y."/>
            <person name="Kim N.-H."/>
            <person name="Lee O.R."/>
            <person name="Lee T.-H."/>
            <person name="Bashyal P."/>
            <person name="Kim T.-S."/>
            <person name="Lee W.-H."/>
            <person name="Kawkins C."/>
            <person name="Kim C.-K."/>
            <person name="Kim J.S."/>
            <person name="Ahn B.O."/>
            <person name="Rhee S.Y."/>
            <person name="Sohng J.K."/>
        </authorList>
    </citation>
    <scope>NUCLEOTIDE SEQUENCE</scope>
    <source>
        <tissue evidence="7">Leaf</tissue>
    </source>
</reference>
<evidence type="ECO:0000259" key="6">
    <source>
        <dbReference type="PROSITE" id="PS50303"/>
    </source>
</evidence>
<dbReference type="InterPro" id="IPR016024">
    <property type="entry name" value="ARM-type_fold"/>
</dbReference>
<proteinExistence type="predicted"/>
<feature type="domain" description="PUM-HD" evidence="6">
    <location>
        <begin position="64"/>
        <end position="387"/>
    </location>
</feature>
<dbReference type="PANTHER" id="PTHR12537">
    <property type="entry name" value="RNA BINDING PROTEIN PUMILIO-RELATED"/>
    <property type="match status" value="1"/>
</dbReference>
<feature type="repeat" description="Pumilio" evidence="4">
    <location>
        <begin position="251"/>
        <end position="287"/>
    </location>
</feature>
<sequence>MQGSGANPGAMRSQDSLVGSDNYGSTGYSSNYDWFLTSDDSRFTSNKDDESCSELQQNPPSILSGNRLNLTGFNVNGSRPHCLQQPHPVSHSRGSILLLAKDKYGCQLLQEMLMKGLKTEDFSRIFLELIGHVNELAQDPFGNYLFQTLVEVCTEEQRTQIIRVITSSDFQFVHICLNFHGSRAAQKLLEHVTTQNQQTILILALIPGVVALTKDFNGHLVILQCLKHFSDQKTKQFVNHSKGVTKGYLISIIAQLALDLARDRYGNYVVQHLISLRIDTVAKTILRKLQGNFVSLSCNKYSSNVVQKLIESGEEYCRTQIILELLQDTNGPMLLVDPYGNYVIQSALMASKGRIRDAILRLIELNSLMMSINIFGKKILAQFDKAKYDK</sequence>
<evidence type="ECO:0000256" key="2">
    <source>
        <dbReference type="ARBA" id="ARBA00022845"/>
    </source>
</evidence>
<feature type="region of interest" description="Disordered" evidence="5">
    <location>
        <begin position="1"/>
        <end position="22"/>
    </location>
</feature>
<evidence type="ECO:0000256" key="5">
    <source>
        <dbReference type="SAM" id="MobiDB-lite"/>
    </source>
</evidence>
<keyword evidence="1" id="KW-0677">Repeat</keyword>
<dbReference type="GO" id="GO:0005737">
    <property type="term" value="C:cytoplasm"/>
    <property type="evidence" value="ECO:0007669"/>
    <property type="project" value="TreeGrafter"/>
</dbReference>
<keyword evidence="2" id="KW-0810">Translation regulation</keyword>
<dbReference type="Gene3D" id="1.25.10.10">
    <property type="entry name" value="Leucine-rich Repeat Variant"/>
    <property type="match status" value="2"/>
</dbReference>
<evidence type="ECO:0000256" key="3">
    <source>
        <dbReference type="ARBA" id="ARBA00022884"/>
    </source>
</evidence>
<dbReference type="Proteomes" id="UP000634136">
    <property type="component" value="Unassembled WGS sequence"/>
</dbReference>
<dbReference type="GO" id="GO:0006417">
    <property type="term" value="P:regulation of translation"/>
    <property type="evidence" value="ECO:0007669"/>
    <property type="project" value="UniProtKB-KW"/>
</dbReference>